<dbReference type="SUPFAM" id="SSF101801">
    <property type="entry name" value="Surface presentation of antigens (SPOA)"/>
    <property type="match status" value="1"/>
</dbReference>
<dbReference type="GO" id="GO:0009425">
    <property type="term" value="C:bacterial-type flagellum basal body"/>
    <property type="evidence" value="ECO:0007669"/>
    <property type="project" value="UniProtKB-SubCell"/>
</dbReference>
<comment type="similarity">
    <text evidence="3">Belongs to the FliM family.</text>
</comment>
<evidence type="ECO:0000259" key="11">
    <source>
        <dbReference type="Pfam" id="PF01052"/>
    </source>
</evidence>
<dbReference type="CDD" id="cd17908">
    <property type="entry name" value="FliM"/>
    <property type="match status" value="1"/>
</dbReference>
<dbReference type="PANTHER" id="PTHR30034:SF6">
    <property type="entry name" value="YOP PROTEINS TRANSLOCATION PROTEIN Q"/>
    <property type="match status" value="1"/>
</dbReference>
<dbReference type="EMBL" id="JACEGA010000001">
    <property type="protein sequence ID" value="MBB2182749.1"/>
    <property type="molecule type" value="Genomic_DNA"/>
</dbReference>
<accession>A0A839K1D2</accession>
<dbReference type="Pfam" id="PF02154">
    <property type="entry name" value="FliM"/>
    <property type="match status" value="1"/>
</dbReference>
<dbReference type="SUPFAM" id="SSF103039">
    <property type="entry name" value="CheC-like"/>
    <property type="match status" value="1"/>
</dbReference>
<dbReference type="Pfam" id="PF01052">
    <property type="entry name" value="FliMN_C"/>
    <property type="match status" value="1"/>
</dbReference>
<evidence type="ECO:0000256" key="10">
    <source>
        <dbReference type="NCBIfam" id="TIGR01397"/>
    </source>
</evidence>
<evidence type="ECO:0000313" key="12">
    <source>
        <dbReference type="EMBL" id="MBB2182749.1"/>
    </source>
</evidence>
<keyword evidence="9" id="KW-0975">Bacterial flagellum</keyword>
<keyword evidence="12" id="KW-0969">Cilium</keyword>
<reference evidence="12 13" key="1">
    <citation type="submission" date="2020-07" db="EMBL/GenBank/DDBJ databases">
        <title>Characterization and genome sequencing of isolate MD1, a novel member within the family Lachnospiraceae.</title>
        <authorList>
            <person name="Rettenmaier R."/>
            <person name="Di Bello L."/>
            <person name="Zinser C."/>
            <person name="Scheitz K."/>
            <person name="Liebl W."/>
            <person name="Zverlov V."/>
        </authorList>
    </citation>
    <scope>NUCLEOTIDE SEQUENCE [LARGE SCALE GENOMIC DNA]</scope>
    <source>
        <strain evidence="12 13">MD1</strain>
    </source>
</reference>
<keyword evidence="6" id="KW-0145">Chemotaxis</keyword>
<keyword evidence="12" id="KW-0966">Cell projection</keyword>
<evidence type="ECO:0000256" key="3">
    <source>
        <dbReference type="ARBA" id="ARBA00011049"/>
    </source>
</evidence>
<dbReference type="Gene3D" id="3.40.1550.10">
    <property type="entry name" value="CheC-like"/>
    <property type="match status" value="1"/>
</dbReference>
<proteinExistence type="inferred from homology"/>
<evidence type="ECO:0000256" key="9">
    <source>
        <dbReference type="ARBA" id="ARBA00023143"/>
    </source>
</evidence>
<dbReference type="AlphaFoldDB" id="A0A839K1D2"/>
<dbReference type="GO" id="GO:0071978">
    <property type="term" value="P:bacterial-type flagellum-dependent swarming motility"/>
    <property type="evidence" value="ECO:0007669"/>
    <property type="project" value="TreeGrafter"/>
</dbReference>
<evidence type="ECO:0000256" key="7">
    <source>
        <dbReference type="ARBA" id="ARBA00022779"/>
    </source>
</evidence>
<evidence type="ECO:0000256" key="4">
    <source>
        <dbReference type="ARBA" id="ARBA00021898"/>
    </source>
</evidence>
<evidence type="ECO:0000256" key="5">
    <source>
        <dbReference type="ARBA" id="ARBA00022475"/>
    </source>
</evidence>
<dbReference type="InterPro" id="IPR028976">
    <property type="entry name" value="CheC-like_sf"/>
</dbReference>
<evidence type="ECO:0000313" key="13">
    <source>
        <dbReference type="Proteomes" id="UP000574276"/>
    </source>
</evidence>
<dbReference type="InterPro" id="IPR036429">
    <property type="entry name" value="SpoA-like_sf"/>
</dbReference>
<dbReference type="GO" id="GO:0005886">
    <property type="term" value="C:plasma membrane"/>
    <property type="evidence" value="ECO:0007669"/>
    <property type="project" value="UniProtKB-SubCell"/>
</dbReference>
<keyword evidence="8" id="KW-0472">Membrane</keyword>
<dbReference type="PIRSF" id="PIRSF002888">
    <property type="entry name" value="FliM"/>
    <property type="match status" value="1"/>
</dbReference>
<comment type="subcellular location">
    <subcellularLocation>
        <location evidence="1">Bacterial flagellum basal body</location>
    </subcellularLocation>
    <subcellularLocation>
        <location evidence="2">Cell membrane</location>
        <topology evidence="2">Peripheral membrane protein</topology>
    </subcellularLocation>
</comment>
<keyword evidence="5" id="KW-1003">Cell membrane</keyword>
<dbReference type="PANTHER" id="PTHR30034">
    <property type="entry name" value="FLAGELLAR MOTOR SWITCH PROTEIN FLIM"/>
    <property type="match status" value="1"/>
</dbReference>
<keyword evidence="12" id="KW-0282">Flagellum</keyword>
<dbReference type="InterPro" id="IPR001543">
    <property type="entry name" value="FliN-like_C"/>
</dbReference>
<protein>
    <recommendedName>
        <fullName evidence="4 10">Flagellar motor switch protein FliM</fullName>
    </recommendedName>
</protein>
<evidence type="ECO:0000256" key="2">
    <source>
        <dbReference type="ARBA" id="ARBA00004202"/>
    </source>
</evidence>
<organism evidence="12 13">
    <name type="scientific">Variimorphobacter saccharofermentans</name>
    <dbReference type="NCBI Taxonomy" id="2755051"/>
    <lineage>
        <taxon>Bacteria</taxon>
        <taxon>Bacillati</taxon>
        <taxon>Bacillota</taxon>
        <taxon>Clostridia</taxon>
        <taxon>Lachnospirales</taxon>
        <taxon>Lachnospiraceae</taxon>
        <taxon>Variimorphobacter</taxon>
    </lineage>
</organism>
<evidence type="ECO:0000256" key="8">
    <source>
        <dbReference type="ARBA" id="ARBA00023136"/>
    </source>
</evidence>
<keyword evidence="7" id="KW-0283">Flagellar rotation</keyword>
<dbReference type="GO" id="GO:0003774">
    <property type="term" value="F:cytoskeletal motor activity"/>
    <property type="evidence" value="ECO:0007669"/>
    <property type="project" value="InterPro"/>
</dbReference>
<evidence type="ECO:0000256" key="1">
    <source>
        <dbReference type="ARBA" id="ARBA00004117"/>
    </source>
</evidence>
<keyword evidence="13" id="KW-1185">Reference proteome</keyword>
<feature type="domain" description="Flagellar motor switch protein FliN-like C-terminal" evidence="11">
    <location>
        <begin position="253"/>
        <end position="322"/>
    </location>
</feature>
<dbReference type="NCBIfam" id="TIGR01397">
    <property type="entry name" value="fliM_switch"/>
    <property type="match status" value="1"/>
</dbReference>
<dbReference type="PRINTS" id="PR00955">
    <property type="entry name" value="FLGMOTORFLIM"/>
</dbReference>
<dbReference type="RefSeq" id="WP_228352448.1">
    <property type="nucleotide sequence ID" value="NZ_JACEGA010000001.1"/>
</dbReference>
<dbReference type="Gene3D" id="2.30.330.10">
    <property type="entry name" value="SpoA-like"/>
    <property type="match status" value="1"/>
</dbReference>
<name>A0A839K1D2_9FIRM</name>
<dbReference type="Proteomes" id="UP000574276">
    <property type="component" value="Unassembled WGS sequence"/>
</dbReference>
<dbReference type="GO" id="GO:0050918">
    <property type="term" value="P:positive chemotaxis"/>
    <property type="evidence" value="ECO:0007669"/>
    <property type="project" value="TreeGrafter"/>
</dbReference>
<comment type="caution">
    <text evidence="12">The sequence shown here is derived from an EMBL/GenBank/DDBJ whole genome shotgun (WGS) entry which is preliminary data.</text>
</comment>
<evidence type="ECO:0000256" key="6">
    <source>
        <dbReference type="ARBA" id="ARBA00022500"/>
    </source>
</evidence>
<dbReference type="InterPro" id="IPR001689">
    <property type="entry name" value="Flag_FliM"/>
</dbReference>
<sequence>MGDVLSQNEIDNLLAALSSGELDADDYKETTEKQIKNYDFARPSKFSKEHLRTLNIIFEHYARLLSTNLPAYLRKNVQVEVVNSEAVAYSEFTNALSNPVLLGIIDFTPLEGNIIIELADNLGYAIVDRMLGGGGYPLDKLRDFSEIELTIIERIFYVCTNLLREPWTNVIQVQPRLLRIETNSQFAQIIAPSEMISLVTLNIKIGNIEGMMNICLPYVTLEKVIDKLNTKYWYSTMQMSDDLSYEDVIEIAISKARVPIRAVLGKSMISVNDFVNMQRGDIIKLNTKAEDELAVYVGNLHKFTALPGSSSGTYAVKISSIIRGEE</sequence>
<gene>
    <name evidence="12" type="primary">fliM</name>
    <name evidence="12" type="ORF">H0486_07650</name>
</gene>